<reference evidence="4" key="1">
    <citation type="journal article" date="2012" name="Science">
        <title>Fermentation, hydrogen, and sulfur metabolism in multiple uncultivated bacterial phyla.</title>
        <authorList>
            <person name="Wrighton K.C."/>
            <person name="Thomas B.C."/>
            <person name="Sharon I."/>
            <person name="Miller C.S."/>
            <person name="Castelle C.J."/>
            <person name="VerBerkmoes N.C."/>
            <person name="Wilkins M.J."/>
            <person name="Hettich R.L."/>
            <person name="Lipton M.S."/>
            <person name="Williams K.H."/>
            <person name="Long P.E."/>
            <person name="Banfield J.F."/>
        </authorList>
    </citation>
    <scope>NUCLEOTIDE SEQUENCE [LARGE SCALE GENOMIC DNA]</scope>
</reference>
<dbReference type="SUPFAM" id="SSF48179">
    <property type="entry name" value="6-phosphogluconate dehydrogenase C-terminal domain-like"/>
    <property type="match status" value="1"/>
</dbReference>
<dbReference type="GO" id="GO:0016616">
    <property type="term" value="F:oxidoreductase activity, acting on the CH-OH group of donors, NAD or NADP as acceptor"/>
    <property type="evidence" value="ECO:0007669"/>
    <property type="project" value="InterPro"/>
</dbReference>
<gene>
    <name evidence="4" type="ORF">ACD_71C00239G0004</name>
</gene>
<evidence type="ECO:0000256" key="1">
    <source>
        <dbReference type="ARBA" id="ARBA00006601"/>
    </source>
</evidence>
<protein>
    <recommendedName>
        <fullName evidence="5">UDP-glucose/GDP-mannose dehydrogenase dimerization</fullName>
    </recommendedName>
</protein>
<dbReference type="Pfam" id="PF00984">
    <property type="entry name" value="UDPG_MGDP_dh"/>
    <property type="match status" value="1"/>
</dbReference>
<dbReference type="EMBL" id="AMFJ01028970">
    <property type="protein sequence ID" value="EKD44098.1"/>
    <property type="molecule type" value="Genomic_DNA"/>
</dbReference>
<dbReference type="Pfam" id="PF03721">
    <property type="entry name" value="UDPG_MGDP_dh_N"/>
    <property type="match status" value="1"/>
</dbReference>
<proteinExistence type="inferred from homology"/>
<evidence type="ECO:0000259" key="2">
    <source>
        <dbReference type="Pfam" id="PF00984"/>
    </source>
</evidence>
<dbReference type="PANTHER" id="PTHR43750:SF3">
    <property type="entry name" value="UDP-GLUCOSE 6-DEHYDROGENASE TUAD"/>
    <property type="match status" value="1"/>
</dbReference>
<dbReference type="Gene3D" id="1.10.1040.10">
    <property type="entry name" value="N-(1-d-carboxylethyl)-l-norvaline Dehydrogenase, domain 2"/>
    <property type="match status" value="1"/>
</dbReference>
<dbReference type="InterPro" id="IPR014026">
    <property type="entry name" value="UDP-Glc/GDP-Man_DH_dimer"/>
</dbReference>
<feature type="domain" description="UDP-glucose/GDP-mannose dehydrogenase N-terminal" evidence="3">
    <location>
        <begin position="39"/>
        <end position="137"/>
    </location>
</feature>
<dbReference type="PANTHER" id="PTHR43750">
    <property type="entry name" value="UDP-GLUCOSE 6-DEHYDROGENASE TUAD"/>
    <property type="match status" value="1"/>
</dbReference>
<feature type="domain" description="UDP-glucose/GDP-mannose dehydrogenase dimerisation" evidence="2">
    <location>
        <begin position="154"/>
        <end position="234"/>
    </location>
</feature>
<dbReference type="InterPro" id="IPR036291">
    <property type="entry name" value="NAD(P)-bd_dom_sf"/>
</dbReference>
<organism evidence="4">
    <name type="scientific">uncultured bacterium</name>
    <name type="common">gcode 4</name>
    <dbReference type="NCBI Taxonomy" id="1234023"/>
    <lineage>
        <taxon>Bacteria</taxon>
        <taxon>environmental samples</taxon>
    </lineage>
</organism>
<evidence type="ECO:0008006" key="5">
    <source>
        <dbReference type="Google" id="ProtNLM"/>
    </source>
</evidence>
<sequence length="275" mass="31975">MKIGFIGQWFIGGNMANDFEERGFDIVRYDIEKYKDNLTELKKADVVFVAVPTPTVNRKFIWDVLMEAIKNTVAWQKIIIKSTVIPGTTDKLQELYPDRYFFHSGEFLTEKTAELDVRSPARNVIWYTEKTKDLVEEIMNILPKAEEVYCTAKESELWKYFSNFLLTGKVVMANLMFDMCQREGADYERIKTIASLDPRIWGSHLTISMDGWRGANGHCFPKDIATLHEYYGNINPLWDALLEAMEMYNLQINRESGKNLKILEEVYGNMNTDEK</sequence>
<dbReference type="Gene3D" id="3.40.50.720">
    <property type="entry name" value="NAD(P)-binding Rossmann-like Domain"/>
    <property type="match status" value="1"/>
</dbReference>
<dbReference type="InterPro" id="IPR001732">
    <property type="entry name" value="UDP-Glc/GDP-Man_DH_N"/>
</dbReference>
<dbReference type="SUPFAM" id="SSF51735">
    <property type="entry name" value="NAD(P)-binding Rossmann-fold domains"/>
    <property type="match status" value="1"/>
</dbReference>
<evidence type="ECO:0000313" key="4">
    <source>
        <dbReference type="EMBL" id="EKD44098.1"/>
    </source>
</evidence>
<evidence type="ECO:0000259" key="3">
    <source>
        <dbReference type="Pfam" id="PF03721"/>
    </source>
</evidence>
<name>K1ZI64_9BACT</name>
<dbReference type="AlphaFoldDB" id="K1ZI64"/>
<accession>K1ZI64</accession>
<dbReference type="InterPro" id="IPR013328">
    <property type="entry name" value="6PGD_dom2"/>
</dbReference>
<dbReference type="GO" id="GO:0051287">
    <property type="term" value="F:NAD binding"/>
    <property type="evidence" value="ECO:0007669"/>
    <property type="project" value="InterPro"/>
</dbReference>
<comment type="caution">
    <text evidence="4">The sequence shown here is derived from an EMBL/GenBank/DDBJ whole genome shotgun (WGS) entry which is preliminary data.</text>
</comment>
<comment type="similarity">
    <text evidence="1">Belongs to the UDP-glucose/GDP-mannose dehydrogenase family.</text>
</comment>
<dbReference type="InterPro" id="IPR008927">
    <property type="entry name" value="6-PGluconate_DH-like_C_sf"/>
</dbReference>